<feature type="region of interest" description="Disordered" evidence="20">
    <location>
        <begin position="597"/>
        <end position="619"/>
    </location>
</feature>
<dbReference type="AlphaFoldDB" id="A0AAP0HS15"/>
<evidence type="ECO:0000256" key="4">
    <source>
        <dbReference type="ARBA" id="ARBA00022527"/>
    </source>
</evidence>
<evidence type="ECO:0000256" key="12">
    <source>
        <dbReference type="ARBA" id="ARBA00022840"/>
    </source>
</evidence>
<evidence type="ECO:0000256" key="17">
    <source>
        <dbReference type="ARBA" id="ARBA00023180"/>
    </source>
</evidence>
<keyword evidence="6 21" id="KW-0812">Transmembrane</keyword>
<evidence type="ECO:0000256" key="16">
    <source>
        <dbReference type="ARBA" id="ARBA00023170"/>
    </source>
</evidence>
<dbReference type="FunFam" id="2.90.10.10:FF:000025">
    <property type="entry name" value="G-type lectin S-receptor-like serine/threonine-protein kinase"/>
    <property type="match status" value="1"/>
</dbReference>
<dbReference type="Gene3D" id="1.10.510.10">
    <property type="entry name" value="Transferase(Phosphotransferase) domain 1"/>
    <property type="match status" value="1"/>
</dbReference>
<evidence type="ECO:0000256" key="1">
    <source>
        <dbReference type="ARBA" id="ARBA00004251"/>
    </source>
</evidence>
<dbReference type="PANTHER" id="PTHR47974">
    <property type="entry name" value="OS07G0415500 PROTEIN"/>
    <property type="match status" value="1"/>
</dbReference>
<protein>
    <recommendedName>
        <fullName evidence="2">non-specific serine/threonine protein kinase</fullName>
        <ecNumber evidence="2">2.7.11.1</ecNumber>
    </recommendedName>
</protein>
<dbReference type="Gene3D" id="2.90.10.10">
    <property type="entry name" value="Bulb-type lectin domain"/>
    <property type="match status" value="2"/>
</dbReference>
<keyword evidence="5" id="KW-0808">Transferase</keyword>
<keyword evidence="25" id="KW-1185">Reference proteome</keyword>
<dbReference type="SMART" id="SM00108">
    <property type="entry name" value="B_lectin"/>
    <property type="match status" value="1"/>
</dbReference>
<evidence type="ECO:0000256" key="18">
    <source>
        <dbReference type="ARBA" id="ARBA00047899"/>
    </source>
</evidence>
<evidence type="ECO:0000256" key="20">
    <source>
        <dbReference type="SAM" id="MobiDB-lite"/>
    </source>
</evidence>
<evidence type="ECO:0000259" key="23">
    <source>
        <dbReference type="PROSITE" id="PS50927"/>
    </source>
</evidence>
<feature type="domain" description="Bulb-type lectin" evidence="23">
    <location>
        <begin position="154"/>
        <end position="272"/>
    </location>
</feature>
<dbReference type="GO" id="GO:0005886">
    <property type="term" value="C:plasma membrane"/>
    <property type="evidence" value="ECO:0007669"/>
    <property type="project" value="UniProtKB-SubCell"/>
</dbReference>
<dbReference type="Proteomes" id="UP001420932">
    <property type="component" value="Unassembled WGS sequence"/>
</dbReference>
<keyword evidence="15" id="KW-1015">Disulfide bond</keyword>
<dbReference type="GO" id="GO:0005524">
    <property type="term" value="F:ATP binding"/>
    <property type="evidence" value="ECO:0007669"/>
    <property type="project" value="UniProtKB-KW"/>
</dbReference>
<dbReference type="PROSITE" id="PS50927">
    <property type="entry name" value="BULB_LECTIN"/>
    <property type="match status" value="2"/>
</dbReference>
<evidence type="ECO:0000313" key="24">
    <source>
        <dbReference type="EMBL" id="KAK9099238.1"/>
    </source>
</evidence>
<sequence>MTFKASSSVWSLFAVVVLVVLLCESSGYAAAADISLGSFLQPSPPANWSSPNNTFSLSFLPTTTTTTPTAFTAAISFSGIPVWKAGGDSALVDSNGRLRLLPDGDLRLLNGSGATVWSSNTSNRGVTSASLDDSGDLRLLNGTLIVWSSFTNPTDTILPSQNFSTNNLLRSGPYSFALLNSGNLTLRWNANTIYWNQGLNSTFNRNSSSPSLALQSIGILQLFDPSFAVPVVMAYSSDYGEGSDILRFLRLDSDGNLRIYSSVRDSGVATERWAAVADQCRVYGWCGDMGICSYNDSMPVCGCPSENFEFSDPGDPRKGCRRKVKLEDCPSTAAMLQLNHTQFLTFQPELSSQVFFVGISACRLNCLVGGSCMASTSLSDGTGLCYLKVSSFVSGYQSPALPSTSFVKVCGPVLPNRADSAVGEAQGKTFKLRAWVVVVVVLCTLVGLVLLEGGLWLWCCKNSRKFGRLSSNYALLEYASGAPVSEETGRKKFSMWAYEEYEKGNIGNVIDKRLTERDVDMEQAMRLIMVSFWCIQEQPSQRPTMGKVVQMLEGIMTIEAPPIPKASIESSVGSASSGHNSIGISAISSVATSAAPQPSSFASPHVQGAGFEGSSSSSVSNIKATSSLLSVDGI</sequence>
<comment type="catalytic activity">
    <reaction evidence="18">
        <text>L-threonyl-[protein] + ATP = O-phospho-L-threonyl-[protein] + ADP + H(+)</text>
        <dbReference type="Rhea" id="RHEA:46608"/>
        <dbReference type="Rhea" id="RHEA-COMP:11060"/>
        <dbReference type="Rhea" id="RHEA-COMP:11605"/>
        <dbReference type="ChEBI" id="CHEBI:15378"/>
        <dbReference type="ChEBI" id="CHEBI:30013"/>
        <dbReference type="ChEBI" id="CHEBI:30616"/>
        <dbReference type="ChEBI" id="CHEBI:61977"/>
        <dbReference type="ChEBI" id="CHEBI:456216"/>
        <dbReference type="EC" id="2.7.11.1"/>
    </reaction>
</comment>
<evidence type="ECO:0000256" key="13">
    <source>
        <dbReference type="ARBA" id="ARBA00022989"/>
    </source>
</evidence>
<keyword evidence="16" id="KW-0675">Receptor</keyword>
<dbReference type="GO" id="GO:0004674">
    <property type="term" value="F:protein serine/threonine kinase activity"/>
    <property type="evidence" value="ECO:0007669"/>
    <property type="project" value="UniProtKB-KW"/>
</dbReference>
<evidence type="ECO:0000256" key="22">
    <source>
        <dbReference type="SAM" id="SignalP"/>
    </source>
</evidence>
<dbReference type="InterPro" id="IPR000858">
    <property type="entry name" value="S_locus_glycoprot_dom"/>
</dbReference>
<keyword evidence="11" id="KW-0418">Kinase</keyword>
<reference evidence="24 25" key="1">
    <citation type="submission" date="2024-01" db="EMBL/GenBank/DDBJ databases">
        <title>Genome assemblies of Stephania.</title>
        <authorList>
            <person name="Yang L."/>
        </authorList>
    </citation>
    <scope>NUCLEOTIDE SEQUENCE [LARGE SCALE GENOMIC DNA]</scope>
    <source>
        <strain evidence="24">YNDBR</strain>
        <tissue evidence="24">Leaf</tissue>
    </source>
</reference>
<keyword evidence="13 21" id="KW-1133">Transmembrane helix</keyword>
<dbReference type="EC" id="2.7.11.1" evidence="2"/>
<evidence type="ECO:0000256" key="5">
    <source>
        <dbReference type="ARBA" id="ARBA00022679"/>
    </source>
</evidence>
<keyword evidence="7 22" id="KW-0732">Signal</keyword>
<evidence type="ECO:0000256" key="15">
    <source>
        <dbReference type="ARBA" id="ARBA00023157"/>
    </source>
</evidence>
<evidence type="ECO:0000256" key="7">
    <source>
        <dbReference type="ARBA" id="ARBA00022729"/>
    </source>
</evidence>
<accession>A0AAP0HS15</accession>
<evidence type="ECO:0000313" key="25">
    <source>
        <dbReference type="Proteomes" id="UP001420932"/>
    </source>
</evidence>
<evidence type="ECO:0000256" key="9">
    <source>
        <dbReference type="ARBA" id="ARBA00022737"/>
    </source>
</evidence>
<keyword evidence="12" id="KW-0067">ATP-binding</keyword>
<organism evidence="24 25">
    <name type="scientific">Stephania yunnanensis</name>
    <dbReference type="NCBI Taxonomy" id="152371"/>
    <lineage>
        <taxon>Eukaryota</taxon>
        <taxon>Viridiplantae</taxon>
        <taxon>Streptophyta</taxon>
        <taxon>Embryophyta</taxon>
        <taxon>Tracheophyta</taxon>
        <taxon>Spermatophyta</taxon>
        <taxon>Magnoliopsida</taxon>
        <taxon>Ranunculales</taxon>
        <taxon>Menispermaceae</taxon>
        <taxon>Menispermoideae</taxon>
        <taxon>Cissampelideae</taxon>
        <taxon>Stephania</taxon>
    </lineage>
</organism>
<dbReference type="Pfam" id="PF00954">
    <property type="entry name" value="S_locus_glycop"/>
    <property type="match status" value="1"/>
</dbReference>
<evidence type="ECO:0000256" key="2">
    <source>
        <dbReference type="ARBA" id="ARBA00012513"/>
    </source>
</evidence>
<dbReference type="GO" id="GO:0030246">
    <property type="term" value="F:carbohydrate binding"/>
    <property type="evidence" value="ECO:0007669"/>
    <property type="project" value="UniProtKB-KW"/>
</dbReference>
<keyword evidence="4" id="KW-0723">Serine/threonine-protein kinase</keyword>
<evidence type="ECO:0000256" key="21">
    <source>
        <dbReference type="SAM" id="Phobius"/>
    </source>
</evidence>
<dbReference type="InterPro" id="IPR036426">
    <property type="entry name" value="Bulb-type_lectin_dom_sf"/>
</dbReference>
<proteinExistence type="predicted"/>
<dbReference type="FunFam" id="2.90.10.10:FF:000016">
    <property type="entry name" value="G-type lectin S-receptor-like serine/threonine-protein kinase"/>
    <property type="match status" value="1"/>
</dbReference>
<evidence type="ECO:0000256" key="10">
    <source>
        <dbReference type="ARBA" id="ARBA00022741"/>
    </source>
</evidence>
<evidence type="ECO:0000256" key="14">
    <source>
        <dbReference type="ARBA" id="ARBA00023136"/>
    </source>
</evidence>
<keyword evidence="10" id="KW-0547">Nucleotide-binding</keyword>
<comment type="caution">
    <text evidence="24">The sequence shown here is derived from an EMBL/GenBank/DDBJ whole genome shotgun (WGS) entry which is preliminary data.</text>
</comment>
<dbReference type="SUPFAM" id="SSF51110">
    <property type="entry name" value="alpha-D-mannose-specific plant lectins"/>
    <property type="match status" value="2"/>
</dbReference>
<evidence type="ECO:0000256" key="6">
    <source>
        <dbReference type="ARBA" id="ARBA00022692"/>
    </source>
</evidence>
<feature type="chain" id="PRO_5042958726" description="non-specific serine/threonine protein kinase" evidence="22">
    <location>
        <begin position="32"/>
        <end position="634"/>
    </location>
</feature>
<keyword evidence="3" id="KW-1003">Cell membrane</keyword>
<evidence type="ECO:0000256" key="8">
    <source>
        <dbReference type="ARBA" id="ARBA00022734"/>
    </source>
</evidence>
<dbReference type="InterPro" id="IPR001480">
    <property type="entry name" value="Bulb-type_lectin_dom"/>
</dbReference>
<keyword evidence="9" id="KW-0677">Repeat</keyword>
<evidence type="ECO:0000256" key="11">
    <source>
        <dbReference type="ARBA" id="ARBA00022777"/>
    </source>
</evidence>
<name>A0AAP0HS15_9MAGN</name>
<dbReference type="GO" id="GO:0048544">
    <property type="term" value="P:recognition of pollen"/>
    <property type="evidence" value="ECO:0007669"/>
    <property type="project" value="InterPro"/>
</dbReference>
<keyword evidence="8" id="KW-0430">Lectin</keyword>
<comment type="catalytic activity">
    <reaction evidence="19">
        <text>L-seryl-[protein] + ATP = O-phospho-L-seryl-[protein] + ADP + H(+)</text>
        <dbReference type="Rhea" id="RHEA:17989"/>
        <dbReference type="Rhea" id="RHEA-COMP:9863"/>
        <dbReference type="Rhea" id="RHEA-COMP:11604"/>
        <dbReference type="ChEBI" id="CHEBI:15378"/>
        <dbReference type="ChEBI" id="CHEBI:29999"/>
        <dbReference type="ChEBI" id="CHEBI:30616"/>
        <dbReference type="ChEBI" id="CHEBI:83421"/>
        <dbReference type="ChEBI" id="CHEBI:456216"/>
        <dbReference type="EC" id="2.7.11.1"/>
    </reaction>
</comment>
<feature type="signal peptide" evidence="22">
    <location>
        <begin position="1"/>
        <end position="31"/>
    </location>
</feature>
<comment type="subcellular location">
    <subcellularLocation>
        <location evidence="1">Cell membrane</location>
        <topology evidence="1">Single-pass type I membrane protein</topology>
    </subcellularLocation>
</comment>
<feature type="domain" description="Bulb-type lectin" evidence="23">
    <location>
        <begin position="31"/>
        <end position="152"/>
    </location>
</feature>
<evidence type="ECO:0000256" key="3">
    <source>
        <dbReference type="ARBA" id="ARBA00022475"/>
    </source>
</evidence>
<gene>
    <name evidence="24" type="ORF">Syun_026283</name>
</gene>
<dbReference type="PANTHER" id="PTHR47974:SF9">
    <property type="entry name" value="RECEPTOR-LIKE SERINE_THREONINE-PROTEIN KINASE"/>
    <property type="match status" value="1"/>
</dbReference>
<dbReference type="EMBL" id="JBBNAF010000011">
    <property type="protein sequence ID" value="KAK9099238.1"/>
    <property type="molecule type" value="Genomic_DNA"/>
</dbReference>
<dbReference type="Pfam" id="PF01453">
    <property type="entry name" value="B_lectin"/>
    <property type="match status" value="1"/>
</dbReference>
<evidence type="ECO:0000256" key="19">
    <source>
        <dbReference type="ARBA" id="ARBA00048679"/>
    </source>
</evidence>
<keyword evidence="17" id="KW-0325">Glycoprotein</keyword>
<feature type="transmembrane region" description="Helical" evidence="21">
    <location>
        <begin position="434"/>
        <end position="458"/>
    </location>
</feature>
<keyword evidence="14 21" id="KW-0472">Membrane</keyword>